<sequence>MARVFTIPLFSLFILPFAQAAPSPTCTAVASVSGCVKSISSGFTNTKSRSSFCSSILKCTTTPTVTLTGTITSTISKFISHGFTDSEEAVTVTSFTTITYTVTTEVPTSTTTIYPTFPIEKFVITTIKPGKYKREEPHPKDIARRATTVCPTTAESSACSCLITCPTTVTKDNRKTSKTTETYEFDYYATTVYYTGTDTYYDATVATDTSLYLDTSTILATFTHTRTVKCTPSVPNSSFYLRATDAPEVNSRYLSYRPVLSEPQNRFLPILKRIDFTRYKDDAAVWHLTDGGKLSTPNLLGDLFVNTDYFSPDFEITGLLTRADIEYTQWLALTCTIMPPSGRFAGGFKELMCQANFGGPVDTPTNIFQYCSIYDHIAKYHAPVVIANDHNYGAELDPPCTNLTLLVVPVCG</sequence>
<dbReference type="HOGENOM" id="CLU_667344_0_0_1"/>
<comment type="caution">
    <text evidence="2">The sequence shown here is derived from an EMBL/GenBank/DDBJ whole genome shotgun (WGS) entry which is preliminary data.</text>
</comment>
<dbReference type="EMBL" id="AQGS01000130">
    <property type="protein sequence ID" value="EPS41973.1"/>
    <property type="molecule type" value="Genomic_DNA"/>
</dbReference>
<keyword evidence="1" id="KW-0732">Signal</keyword>
<organism evidence="2 3">
    <name type="scientific">Dactylellina haptotyla (strain CBS 200.50)</name>
    <name type="common">Nematode-trapping fungus</name>
    <name type="synonym">Monacrosporium haptotylum</name>
    <dbReference type="NCBI Taxonomy" id="1284197"/>
    <lineage>
        <taxon>Eukaryota</taxon>
        <taxon>Fungi</taxon>
        <taxon>Dikarya</taxon>
        <taxon>Ascomycota</taxon>
        <taxon>Pezizomycotina</taxon>
        <taxon>Orbiliomycetes</taxon>
        <taxon>Orbiliales</taxon>
        <taxon>Orbiliaceae</taxon>
        <taxon>Dactylellina</taxon>
    </lineage>
</organism>
<evidence type="ECO:0000313" key="2">
    <source>
        <dbReference type="EMBL" id="EPS41973.1"/>
    </source>
</evidence>
<dbReference type="AlphaFoldDB" id="S8BR97"/>
<name>S8BR97_DACHA</name>
<dbReference type="OMA" id="IANDHNY"/>
<evidence type="ECO:0000256" key="1">
    <source>
        <dbReference type="SAM" id="SignalP"/>
    </source>
</evidence>
<proteinExistence type="predicted"/>
<gene>
    <name evidence="2" type="ORF">H072_4077</name>
</gene>
<dbReference type="OrthoDB" id="3544386at2759"/>
<reference evidence="3" key="2">
    <citation type="submission" date="2013-04" db="EMBL/GenBank/DDBJ databases">
        <title>Genomic mechanisms accounting for the adaptation to parasitism in nematode-trapping fungi.</title>
        <authorList>
            <person name="Ahren D.G."/>
        </authorList>
    </citation>
    <scope>NUCLEOTIDE SEQUENCE [LARGE SCALE GENOMIC DNA]</scope>
    <source>
        <strain evidence="3">CBS 200.50</strain>
    </source>
</reference>
<dbReference type="PROSITE" id="PS51257">
    <property type="entry name" value="PROKAR_LIPOPROTEIN"/>
    <property type="match status" value="1"/>
</dbReference>
<protein>
    <submittedName>
        <fullName evidence="2">Uncharacterized protein</fullName>
    </submittedName>
</protein>
<keyword evidence="3" id="KW-1185">Reference proteome</keyword>
<feature type="chain" id="PRO_5004548654" evidence="1">
    <location>
        <begin position="21"/>
        <end position="412"/>
    </location>
</feature>
<dbReference type="Proteomes" id="UP000015100">
    <property type="component" value="Unassembled WGS sequence"/>
</dbReference>
<accession>S8BR97</accession>
<reference evidence="2 3" key="1">
    <citation type="journal article" date="2013" name="PLoS Genet.">
        <title>Genomic mechanisms accounting for the adaptation to parasitism in nematode-trapping fungi.</title>
        <authorList>
            <person name="Meerupati T."/>
            <person name="Andersson K.M."/>
            <person name="Friman E."/>
            <person name="Kumar D."/>
            <person name="Tunlid A."/>
            <person name="Ahren D."/>
        </authorList>
    </citation>
    <scope>NUCLEOTIDE SEQUENCE [LARGE SCALE GENOMIC DNA]</scope>
    <source>
        <strain evidence="2 3">CBS 200.50</strain>
    </source>
</reference>
<evidence type="ECO:0000313" key="3">
    <source>
        <dbReference type="Proteomes" id="UP000015100"/>
    </source>
</evidence>
<feature type="signal peptide" evidence="1">
    <location>
        <begin position="1"/>
        <end position="20"/>
    </location>
</feature>
<dbReference type="eggNOG" id="ENOG502SRNJ">
    <property type="taxonomic scope" value="Eukaryota"/>
</dbReference>